<feature type="transmembrane region" description="Helical" evidence="5">
    <location>
        <begin position="331"/>
        <end position="350"/>
    </location>
</feature>
<dbReference type="PANTHER" id="PTHR23514">
    <property type="entry name" value="BYPASS OF STOP CODON PROTEIN 6"/>
    <property type="match status" value="1"/>
</dbReference>
<feature type="transmembrane region" description="Helical" evidence="5">
    <location>
        <begin position="78"/>
        <end position="98"/>
    </location>
</feature>
<evidence type="ECO:0000313" key="7">
    <source>
        <dbReference type="EMBL" id="TJZ75331.1"/>
    </source>
</evidence>
<dbReference type="PROSITE" id="PS50850">
    <property type="entry name" value="MFS"/>
    <property type="match status" value="1"/>
</dbReference>
<evidence type="ECO:0000259" key="6">
    <source>
        <dbReference type="PROSITE" id="PS50850"/>
    </source>
</evidence>
<gene>
    <name evidence="7" type="ORF">FCG67_20235</name>
</gene>
<feature type="transmembrane region" description="Helical" evidence="5">
    <location>
        <begin position="240"/>
        <end position="263"/>
    </location>
</feature>
<dbReference type="SUPFAM" id="SSF103473">
    <property type="entry name" value="MFS general substrate transporter"/>
    <property type="match status" value="1"/>
</dbReference>
<dbReference type="PANTHER" id="PTHR23514:SF13">
    <property type="entry name" value="INNER MEMBRANE PROTEIN YBJJ"/>
    <property type="match status" value="1"/>
</dbReference>
<comment type="caution">
    <text evidence="7">The sequence shown here is derived from an EMBL/GenBank/DDBJ whole genome shotgun (WGS) entry which is preliminary data.</text>
</comment>
<dbReference type="Pfam" id="PF07690">
    <property type="entry name" value="MFS_1"/>
    <property type="match status" value="2"/>
</dbReference>
<dbReference type="InterPro" id="IPR020846">
    <property type="entry name" value="MFS_dom"/>
</dbReference>
<organism evidence="7 8">
    <name type="scientific">Rhodococcus oryzae</name>
    <dbReference type="NCBI Taxonomy" id="2571143"/>
    <lineage>
        <taxon>Bacteria</taxon>
        <taxon>Bacillati</taxon>
        <taxon>Actinomycetota</taxon>
        <taxon>Actinomycetes</taxon>
        <taxon>Mycobacteriales</taxon>
        <taxon>Nocardiaceae</taxon>
        <taxon>Rhodococcus</taxon>
    </lineage>
</organism>
<dbReference type="InterPro" id="IPR051788">
    <property type="entry name" value="MFS_Transporter"/>
</dbReference>
<dbReference type="InterPro" id="IPR011701">
    <property type="entry name" value="MFS"/>
</dbReference>
<dbReference type="Proteomes" id="UP000305109">
    <property type="component" value="Unassembled WGS sequence"/>
</dbReference>
<feature type="transmembrane region" description="Helical" evidence="5">
    <location>
        <begin position="269"/>
        <end position="294"/>
    </location>
</feature>
<feature type="transmembrane region" description="Helical" evidence="5">
    <location>
        <begin position="110"/>
        <end position="128"/>
    </location>
</feature>
<feature type="domain" description="Major facilitator superfamily (MFS) profile" evidence="6">
    <location>
        <begin position="44"/>
        <end position="415"/>
    </location>
</feature>
<feature type="transmembrane region" description="Helical" evidence="5">
    <location>
        <begin position="395"/>
        <end position="414"/>
    </location>
</feature>
<evidence type="ECO:0000256" key="2">
    <source>
        <dbReference type="ARBA" id="ARBA00022692"/>
    </source>
</evidence>
<name>A0ABY2RF57_9NOCA</name>
<reference evidence="7 8" key="1">
    <citation type="submission" date="2019-04" db="EMBL/GenBank/DDBJ databases">
        <title>Rhodococcus oryzae sp. nov., a novel actinomycete isolated from rhizosphere soil of rice (Oryza sativa L.).</title>
        <authorList>
            <person name="Li C."/>
        </authorList>
    </citation>
    <scope>NUCLEOTIDE SEQUENCE [LARGE SCALE GENOMIC DNA]</scope>
    <source>
        <strain evidence="7 8">NEAU-CX67</strain>
    </source>
</reference>
<feature type="transmembrane region" description="Helical" evidence="5">
    <location>
        <begin position="43"/>
        <end position="66"/>
    </location>
</feature>
<protein>
    <submittedName>
        <fullName evidence="7">MFS transporter</fullName>
    </submittedName>
</protein>
<keyword evidence="8" id="KW-1185">Reference proteome</keyword>
<sequence length="433" mass="44397">MSRVCRNVGRASSAVLEFINTPPERARRKHTGLMTLPTPALRAARVSTAVGFGLQGMFLAALLTQLPQFKDRYGFDDSTIVVAVVLVSLVAAVGSVIAEYLATRTSSKTTLRAGLFVIACAGTGIAFAPSPAAFFTGFAVYGIGLGMVDAATNMQAVAIQHRYGRSILSSFHGAWSVGAIVGALYVSACSALEVSLPVSIFGAALGVAAGTLLIGPRLLEVGPEAGANTSAAPLTIPMRPFLALGAAMALFFAIDFSVGNWSALYLKDLLLASASTAALAVAAYQTAGLVSRLTGDFWVRRHGEVAVVRVGSAIAALGLVVVIVAQSPTVAIIGFLIVGLGAPVIAPLCFSAAGRLAPPDQTDAVIARLNLFNYAGTLVGGAIVGAVAAVSDLRIGFVLPLLFAVALFLLAPSFRPKRVVAGADSADLTRVVD</sequence>
<feature type="transmembrane region" description="Helical" evidence="5">
    <location>
        <begin position="166"/>
        <end position="186"/>
    </location>
</feature>
<dbReference type="CDD" id="cd17393">
    <property type="entry name" value="MFS_MosC_like"/>
    <property type="match status" value="1"/>
</dbReference>
<evidence type="ECO:0000313" key="8">
    <source>
        <dbReference type="Proteomes" id="UP000305109"/>
    </source>
</evidence>
<proteinExistence type="predicted"/>
<dbReference type="Gene3D" id="1.20.1250.20">
    <property type="entry name" value="MFS general substrate transporter like domains"/>
    <property type="match status" value="2"/>
</dbReference>
<evidence type="ECO:0000256" key="3">
    <source>
        <dbReference type="ARBA" id="ARBA00022989"/>
    </source>
</evidence>
<evidence type="ECO:0000256" key="4">
    <source>
        <dbReference type="ARBA" id="ARBA00023136"/>
    </source>
</evidence>
<evidence type="ECO:0000256" key="5">
    <source>
        <dbReference type="SAM" id="Phobius"/>
    </source>
</evidence>
<feature type="transmembrane region" description="Helical" evidence="5">
    <location>
        <begin position="134"/>
        <end position="154"/>
    </location>
</feature>
<dbReference type="RefSeq" id="WP_136911464.1">
    <property type="nucleotide sequence ID" value="NZ_SUMD01000011.1"/>
</dbReference>
<keyword evidence="3 5" id="KW-1133">Transmembrane helix</keyword>
<comment type="subcellular location">
    <subcellularLocation>
        <location evidence="1">Cell membrane</location>
        <topology evidence="1">Multi-pass membrane protein</topology>
    </subcellularLocation>
</comment>
<accession>A0ABY2RF57</accession>
<evidence type="ECO:0000256" key="1">
    <source>
        <dbReference type="ARBA" id="ARBA00004651"/>
    </source>
</evidence>
<dbReference type="EMBL" id="SUMD01000011">
    <property type="protein sequence ID" value="TJZ75331.1"/>
    <property type="molecule type" value="Genomic_DNA"/>
</dbReference>
<feature type="transmembrane region" description="Helical" evidence="5">
    <location>
        <begin position="306"/>
        <end position="325"/>
    </location>
</feature>
<keyword evidence="2 5" id="KW-0812">Transmembrane</keyword>
<dbReference type="InterPro" id="IPR036259">
    <property type="entry name" value="MFS_trans_sf"/>
</dbReference>
<feature type="transmembrane region" description="Helical" evidence="5">
    <location>
        <begin position="371"/>
        <end position="389"/>
    </location>
</feature>
<feature type="transmembrane region" description="Helical" evidence="5">
    <location>
        <begin position="198"/>
        <end position="219"/>
    </location>
</feature>
<keyword evidence="4 5" id="KW-0472">Membrane</keyword>